<feature type="compositionally biased region" description="Pro residues" evidence="1">
    <location>
        <begin position="295"/>
        <end position="315"/>
    </location>
</feature>
<organism evidence="2 3">
    <name type="scientific">Chaetomium globosum (strain ATCC 6205 / CBS 148.51 / DSM 1962 / NBRC 6347 / NRRL 1970)</name>
    <name type="common">Soil fungus</name>
    <dbReference type="NCBI Taxonomy" id="306901"/>
    <lineage>
        <taxon>Eukaryota</taxon>
        <taxon>Fungi</taxon>
        <taxon>Dikarya</taxon>
        <taxon>Ascomycota</taxon>
        <taxon>Pezizomycotina</taxon>
        <taxon>Sordariomycetes</taxon>
        <taxon>Sordariomycetidae</taxon>
        <taxon>Sordariales</taxon>
        <taxon>Chaetomiaceae</taxon>
        <taxon>Chaetomium</taxon>
    </lineage>
</organism>
<dbReference type="HOGENOM" id="CLU_020416_1_0_1"/>
<accession>Q2GU78</accession>
<dbReference type="OMA" id="AMKSRLW"/>
<dbReference type="InParanoid" id="Q2GU78"/>
<sequence>MPDSSRSGKGPDGEYGDGPEPASARVESPHDLCGEILGMLLLGDGDELGLFIAMSRRAWPNPNGPTGKTIGLVNPINEPQTGNEIWVHETPLPVATMGRFMEFLANHTLPNGQLTTLPTLSSDEISKMAKPYNDWAPPPYNNNSLRGDAAMTRFSLCFAGLPDLTDVKSLFSAGGFDLLSDIDFELEMCRQRLWAGMVPLSDRRWADKKLDALQNIDLAAEHLLKVCDMIHFSMPTPSDRARKAYNQVYDAFTHFDTVLAAHYAATTPNRTTPLPSVANLWADFFFTHTASPAISKPPSPPPRPSPAEPNSPPNKPHLLSQFTQLTHILRRLDLTTLLPLPNFKSTLPAHQPLTFPPPTGLARLHPIPRRDAHAGVLPPRSRCCAMGSISSGVGRLVRDEFGGGWRTMTRRRCTPAEEGHGLGRTGWGPPLYMRVGEAYNTPKLPILGEGLVERRYMWVWSRIGCGKGCGEGGVGRGLGRGLREDVVAKWGEGVKGVEGIRDKMEIRWVDGRDVGIAEEDVDGARKHFKGLNENRGAGMDGLVAPAFLVADKSSVESYTGAAFATPDDPDFGPFILVGKLDEVDPSTHKAPGFEGAVRVLGTVLLDDVWPSLWCRLVCVEDMWNLATWHPLSIYVGSVVHSQVEGWDHFRQLRGEVPK</sequence>
<evidence type="ECO:0000313" key="2">
    <source>
        <dbReference type="EMBL" id="EAQ84462.1"/>
    </source>
</evidence>
<proteinExistence type="predicted"/>
<dbReference type="VEuPathDB" id="FungiDB:CHGG_08476"/>
<dbReference type="RefSeq" id="XP_001226403.1">
    <property type="nucleotide sequence ID" value="XM_001226402.1"/>
</dbReference>
<feature type="region of interest" description="Disordered" evidence="1">
    <location>
        <begin position="1"/>
        <end position="27"/>
    </location>
</feature>
<protein>
    <submittedName>
        <fullName evidence="2">Uncharacterized protein</fullName>
    </submittedName>
</protein>
<dbReference type="Proteomes" id="UP000001056">
    <property type="component" value="Unassembled WGS sequence"/>
</dbReference>
<name>Q2GU78_CHAGB</name>
<dbReference type="eggNOG" id="ENOG502S44G">
    <property type="taxonomic scope" value="Eukaryota"/>
</dbReference>
<dbReference type="OrthoDB" id="3437405at2759"/>
<feature type="region of interest" description="Disordered" evidence="1">
    <location>
        <begin position="292"/>
        <end position="318"/>
    </location>
</feature>
<gene>
    <name evidence="2" type="ORF">CHGG_08476</name>
</gene>
<dbReference type="AlphaFoldDB" id="Q2GU78"/>
<dbReference type="GeneID" id="4395236"/>
<dbReference type="EMBL" id="CH408034">
    <property type="protein sequence ID" value="EAQ84462.1"/>
    <property type="molecule type" value="Genomic_DNA"/>
</dbReference>
<reference evidence="3" key="1">
    <citation type="journal article" date="2015" name="Genome Announc.">
        <title>Draft genome sequence of the cellulolytic fungus Chaetomium globosum.</title>
        <authorList>
            <person name="Cuomo C.A."/>
            <person name="Untereiner W.A."/>
            <person name="Ma L.-J."/>
            <person name="Grabherr M."/>
            <person name="Birren B.W."/>
        </authorList>
    </citation>
    <scope>NUCLEOTIDE SEQUENCE [LARGE SCALE GENOMIC DNA]</scope>
    <source>
        <strain evidence="3">ATCC 6205 / CBS 148.51 / DSM 1962 / NBRC 6347 / NRRL 1970</strain>
    </source>
</reference>
<evidence type="ECO:0000313" key="3">
    <source>
        <dbReference type="Proteomes" id="UP000001056"/>
    </source>
</evidence>
<evidence type="ECO:0000256" key="1">
    <source>
        <dbReference type="SAM" id="MobiDB-lite"/>
    </source>
</evidence>
<keyword evidence="3" id="KW-1185">Reference proteome</keyword>